<gene>
    <name evidence="1" type="ORF">DVW87_09285</name>
</gene>
<dbReference type="AlphaFoldDB" id="A0A369VTQ6"/>
<reference evidence="1 2" key="1">
    <citation type="submission" date="2018-07" db="EMBL/GenBank/DDBJ databases">
        <title>a novel species of Sphingomonas isolated from the rhizosphere soil of Araceae plant.</title>
        <authorList>
            <person name="Zhiyong W."/>
            <person name="Qinglan Z."/>
            <person name="Zhiwei F."/>
            <person name="Ding X."/>
            <person name="Gejiao W."/>
            <person name="Shixue Z."/>
        </authorList>
    </citation>
    <scope>NUCLEOTIDE SEQUENCE [LARGE SCALE GENOMIC DNA]</scope>
    <source>
        <strain evidence="1 2">WZY 27</strain>
    </source>
</reference>
<dbReference type="Proteomes" id="UP000253918">
    <property type="component" value="Unassembled WGS sequence"/>
</dbReference>
<organism evidence="1 2">
    <name type="scientific">Sphingomonas aracearum</name>
    <dbReference type="NCBI Taxonomy" id="2283317"/>
    <lineage>
        <taxon>Bacteria</taxon>
        <taxon>Pseudomonadati</taxon>
        <taxon>Pseudomonadota</taxon>
        <taxon>Alphaproteobacteria</taxon>
        <taxon>Sphingomonadales</taxon>
        <taxon>Sphingomonadaceae</taxon>
        <taxon>Sphingomonas</taxon>
    </lineage>
</organism>
<proteinExistence type="predicted"/>
<evidence type="ECO:0000313" key="1">
    <source>
        <dbReference type="EMBL" id="RDE05433.1"/>
    </source>
</evidence>
<name>A0A369VTQ6_9SPHN</name>
<dbReference type="EMBL" id="QQNB01000002">
    <property type="protein sequence ID" value="RDE05433.1"/>
    <property type="molecule type" value="Genomic_DNA"/>
</dbReference>
<accession>A0A369VTQ6</accession>
<evidence type="ECO:0008006" key="3">
    <source>
        <dbReference type="Google" id="ProtNLM"/>
    </source>
</evidence>
<comment type="caution">
    <text evidence="1">The sequence shown here is derived from an EMBL/GenBank/DDBJ whole genome shotgun (WGS) entry which is preliminary data.</text>
</comment>
<keyword evidence="2" id="KW-1185">Reference proteome</keyword>
<evidence type="ECO:0000313" key="2">
    <source>
        <dbReference type="Proteomes" id="UP000253918"/>
    </source>
</evidence>
<sequence>MTPPPRARLVITADMARANLGAIAAERGETLAGLSALLGKNAAYMQQFVHRGTPKWLDPDDRLALAKHLQVDERLLGARDPWTPGEG</sequence>
<protein>
    <recommendedName>
        <fullName evidence="3">XRE family transcriptional regulator</fullName>
    </recommendedName>
</protein>